<evidence type="ECO:0000256" key="2">
    <source>
        <dbReference type="ARBA" id="ARBA00004518"/>
    </source>
</evidence>
<dbReference type="GO" id="GO:0005506">
    <property type="term" value="F:iron ion binding"/>
    <property type="evidence" value="ECO:0007669"/>
    <property type="project" value="InterPro"/>
</dbReference>
<dbReference type="PRINTS" id="PR00605">
    <property type="entry name" value="CYTCHROMECIC"/>
</dbReference>
<comment type="subunit">
    <text evidence="12">Monomer.</text>
</comment>
<gene>
    <name evidence="12" type="primary">petJ</name>
    <name evidence="14" type="ORF">KA717_36590</name>
</gene>
<dbReference type="GO" id="GO:0020037">
    <property type="term" value="F:heme binding"/>
    <property type="evidence" value="ECO:0007669"/>
    <property type="project" value="InterPro"/>
</dbReference>
<comment type="PTM">
    <text evidence="12">Binds 1 heme c group per subunit.</text>
</comment>
<dbReference type="GO" id="GO:0031979">
    <property type="term" value="C:plasma membrane-derived thylakoid lumen"/>
    <property type="evidence" value="ECO:0007669"/>
    <property type="project" value="UniProtKB-SubCell"/>
</dbReference>
<dbReference type="Gene3D" id="1.10.760.10">
    <property type="entry name" value="Cytochrome c-like domain"/>
    <property type="match status" value="1"/>
</dbReference>
<evidence type="ECO:0000256" key="9">
    <source>
        <dbReference type="ARBA" id="ARBA00022982"/>
    </source>
</evidence>
<dbReference type="InterPro" id="IPR036909">
    <property type="entry name" value="Cyt_c-like_dom_sf"/>
</dbReference>
<dbReference type="PANTHER" id="PTHR34688">
    <property type="entry name" value="CYTOCHROME C6, CHLOROPLASTIC"/>
    <property type="match status" value="1"/>
</dbReference>
<evidence type="ECO:0000259" key="13">
    <source>
        <dbReference type="PROSITE" id="PS51007"/>
    </source>
</evidence>
<sequence length="111" mass="11638" precursor="true">MKRIFAILVLLVALVGLALPRPALAADLANGAAIFSNKCAACHMGGNNAVNPQKTLKQADLTKYGMDTPEAIIAQVTNGKAAMPKFGGQISEKDIQDVAAYVLDQAAKGWK</sequence>
<evidence type="ECO:0000256" key="6">
    <source>
        <dbReference type="ARBA" id="ARBA00022531"/>
    </source>
</evidence>
<dbReference type="InterPro" id="IPR008168">
    <property type="entry name" value="Cyt_C_IC"/>
</dbReference>
<evidence type="ECO:0000313" key="14">
    <source>
        <dbReference type="EMBL" id="UXE60900.1"/>
    </source>
</evidence>
<name>A0A977KYT8_9CYAN</name>
<evidence type="ECO:0000256" key="5">
    <source>
        <dbReference type="ARBA" id="ARBA00022448"/>
    </source>
</evidence>
<evidence type="ECO:0000256" key="11">
    <source>
        <dbReference type="ARBA" id="ARBA00023078"/>
    </source>
</evidence>
<feature type="binding site" description="axial binding residue" evidence="12">
    <location>
        <position position="83"/>
    </location>
    <ligand>
        <name>heme c</name>
        <dbReference type="ChEBI" id="CHEBI:61717"/>
    </ligand>
    <ligandPart>
        <name>Fe</name>
        <dbReference type="ChEBI" id="CHEBI:18248"/>
    </ligandPart>
</feature>
<keyword evidence="5 12" id="KW-0813">Transport</keyword>
<proteinExistence type="inferred from homology"/>
<dbReference type="GO" id="GO:0015979">
    <property type="term" value="P:photosynthesis"/>
    <property type="evidence" value="ECO:0007669"/>
    <property type="project" value="UniProtKB-UniRule"/>
</dbReference>
<dbReference type="PANTHER" id="PTHR34688:SF2">
    <property type="entry name" value="CYTOCHROME C6, CHLOROPLASTIC"/>
    <property type="match status" value="1"/>
</dbReference>
<evidence type="ECO:0000256" key="12">
    <source>
        <dbReference type="HAMAP-Rule" id="MF_00594"/>
    </source>
</evidence>
<protein>
    <recommendedName>
        <fullName evidence="4 12">Cytochrome c6</fullName>
    </recommendedName>
    <alternativeName>
        <fullName evidence="12">Cytochrome c-553</fullName>
    </alternativeName>
    <alternativeName>
        <fullName evidence="12">Cytochrome c553</fullName>
    </alternativeName>
    <alternativeName>
        <fullName evidence="12">Soluble cytochrome f</fullName>
    </alternativeName>
</protein>
<feature type="binding site" description="covalent" evidence="12">
    <location>
        <position position="39"/>
    </location>
    <ligand>
        <name>heme c</name>
        <dbReference type="ChEBI" id="CHEBI:61717"/>
    </ligand>
</feature>
<evidence type="ECO:0000256" key="7">
    <source>
        <dbReference type="ARBA" id="ARBA00022617"/>
    </source>
</evidence>
<keyword evidence="11 12" id="KW-0793">Thylakoid</keyword>
<keyword evidence="9 12" id="KW-0249">Electron transport</keyword>
<comment type="subcellular location">
    <subcellularLocation>
        <location evidence="2 12">Cellular thylakoid lumen</location>
    </subcellularLocation>
</comment>
<dbReference type="InterPro" id="IPR023655">
    <property type="entry name" value="Cyt_C6"/>
</dbReference>
<dbReference type="Proteomes" id="UP001065613">
    <property type="component" value="Chromosome"/>
</dbReference>
<evidence type="ECO:0000256" key="4">
    <source>
        <dbReference type="ARBA" id="ARBA00016152"/>
    </source>
</evidence>
<dbReference type="KEGG" id="wna:KA717_36590"/>
<keyword evidence="10 12" id="KW-0408">Iron</keyword>
<keyword evidence="7 12" id="KW-0349">Heme</keyword>
<feature type="domain" description="Cytochrome c" evidence="13">
    <location>
        <begin position="26"/>
        <end position="106"/>
    </location>
</feature>
<keyword evidence="12" id="KW-0732">Signal</keyword>
<dbReference type="AlphaFoldDB" id="A0A977KYT8"/>
<dbReference type="FunFam" id="1.10.760.10:FF:000038">
    <property type="entry name" value="Cytochrome c6"/>
    <property type="match status" value="1"/>
</dbReference>
<dbReference type="GO" id="GO:0009055">
    <property type="term" value="F:electron transfer activity"/>
    <property type="evidence" value="ECO:0007669"/>
    <property type="project" value="UniProtKB-UniRule"/>
</dbReference>
<keyword evidence="6 12" id="KW-0602">Photosynthesis</keyword>
<dbReference type="PROSITE" id="PS51007">
    <property type="entry name" value="CYTC"/>
    <property type="match status" value="1"/>
</dbReference>
<dbReference type="NCBIfam" id="NF045930">
    <property type="entry name" value="Cytc6PetJCyano"/>
    <property type="match status" value="1"/>
</dbReference>
<feature type="binding site" description="covalent" evidence="12">
    <location>
        <position position="42"/>
    </location>
    <ligand>
        <name>heme c</name>
        <dbReference type="ChEBI" id="CHEBI:61717"/>
    </ligand>
</feature>
<comment type="similarity">
    <text evidence="3 12">Belongs to the cytochrome c family. PetJ subfamily.</text>
</comment>
<feature type="signal peptide" evidence="12">
    <location>
        <begin position="1"/>
        <end position="25"/>
    </location>
</feature>
<accession>A0A977KYT8</accession>
<feature type="binding site" description="axial binding residue" evidence="12">
    <location>
        <position position="43"/>
    </location>
    <ligand>
        <name>heme c</name>
        <dbReference type="ChEBI" id="CHEBI:61717"/>
    </ligand>
    <ligandPart>
        <name>Fe</name>
        <dbReference type="ChEBI" id="CHEBI:18248"/>
    </ligandPart>
</feature>
<dbReference type="InterPro" id="IPR009056">
    <property type="entry name" value="Cyt_c-like_dom"/>
</dbReference>
<evidence type="ECO:0000256" key="1">
    <source>
        <dbReference type="ARBA" id="ARBA00002347"/>
    </source>
</evidence>
<dbReference type="SUPFAM" id="SSF46626">
    <property type="entry name" value="Cytochrome c"/>
    <property type="match status" value="1"/>
</dbReference>
<dbReference type="Pfam" id="PF13442">
    <property type="entry name" value="Cytochrome_CBB3"/>
    <property type="match status" value="1"/>
</dbReference>
<reference evidence="14" key="1">
    <citation type="submission" date="2021-04" db="EMBL/GenBank/DDBJ databases">
        <title>Genome sequence of Woronichinia naegeliana from Washington state freshwater lake bloom.</title>
        <authorList>
            <person name="Dreher T.W."/>
        </authorList>
    </citation>
    <scope>NUCLEOTIDE SEQUENCE</scope>
    <source>
        <strain evidence="14">WA131</strain>
    </source>
</reference>
<keyword evidence="8 12" id="KW-0479">Metal-binding</keyword>
<evidence type="ECO:0000256" key="8">
    <source>
        <dbReference type="ARBA" id="ARBA00022723"/>
    </source>
</evidence>
<feature type="chain" id="PRO_5038200854" description="Cytochrome c6" evidence="12">
    <location>
        <begin position="26"/>
        <end position="111"/>
    </location>
</feature>
<evidence type="ECO:0000256" key="3">
    <source>
        <dbReference type="ARBA" id="ARBA00009650"/>
    </source>
</evidence>
<dbReference type="EMBL" id="CP073041">
    <property type="protein sequence ID" value="UXE60900.1"/>
    <property type="molecule type" value="Genomic_DNA"/>
</dbReference>
<organism evidence="14">
    <name type="scientific">Woronichinia naegeliana WA131</name>
    <dbReference type="NCBI Taxonomy" id="2824559"/>
    <lineage>
        <taxon>Bacteria</taxon>
        <taxon>Bacillati</taxon>
        <taxon>Cyanobacteriota</taxon>
        <taxon>Cyanophyceae</taxon>
        <taxon>Synechococcales</taxon>
        <taxon>Coelosphaeriaceae</taxon>
        <taxon>Woronichinia</taxon>
    </lineage>
</organism>
<evidence type="ECO:0000256" key="10">
    <source>
        <dbReference type="ARBA" id="ARBA00023004"/>
    </source>
</evidence>
<comment type="function">
    <text evidence="1 12">Functions as an electron carrier between membrane-bound cytochrome b6-f and photosystem I in oxygenic photosynthesis.</text>
</comment>
<dbReference type="HAMAP" id="MF_00594">
    <property type="entry name" value="Cytc_PetJ"/>
    <property type="match status" value="1"/>
</dbReference>